<keyword evidence="2" id="KW-0238">DNA-binding</keyword>
<evidence type="ECO:0000313" key="6">
    <source>
        <dbReference type="Proteomes" id="UP000322631"/>
    </source>
</evidence>
<dbReference type="KEGG" id="them:FPV09_08985"/>
<name>A0A5C0SL42_9EURY</name>
<keyword evidence="3" id="KW-0804">Transcription</keyword>
<feature type="domain" description="HTH arsR-type" evidence="4">
    <location>
        <begin position="1"/>
        <end position="98"/>
    </location>
</feature>
<dbReference type="InterPro" id="IPR051081">
    <property type="entry name" value="HTH_MetalResp_TranReg"/>
</dbReference>
<accession>A0A5C0SL42</accession>
<proteinExistence type="predicted"/>
<protein>
    <submittedName>
        <fullName evidence="5">ArsR family transcriptional regulator</fullName>
    </submittedName>
</protein>
<dbReference type="InterPro" id="IPR011991">
    <property type="entry name" value="ArsR-like_HTH"/>
</dbReference>
<dbReference type="GO" id="GO:0003700">
    <property type="term" value="F:DNA-binding transcription factor activity"/>
    <property type="evidence" value="ECO:0007669"/>
    <property type="project" value="InterPro"/>
</dbReference>
<dbReference type="SMART" id="SM00418">
    <property type="entry name" value="HTH_ARSR"/>
    <property type="match status" value="1"/>
</dbReference>
<dbReference type="PRINTS" id="PR00778">
    <property type="entry name" value="HTHARSR"/>
</dbReference>
<keyword evidence="1" id="KW-0805">Transcription regulation</keyword>
<dbReference type="InterPro" id="IPR001845">
    <property type="entry name" value="HTH_ArsR_DNA-bd_dom"/>
</dbReference>
<evidence type="ECO:0000256" key="2">
    <source>
        <dbReference type="ARBA" id="ARBA00023125"/>
    </source>
</evidence>
<dbReference type="EMBL" id="CP041932">
    <property type="protein sequence ID" value="QEK15205.1"/>
    <property type="molecule type" value="Genomic_DNA"/>
</dbReference>
<evidence type="ECO:0000259" key="4">
    <source>
        <dbReference type="PROSITE" id="PS50987"/>
    </source>
</evidence>
<dbReference type="Gene3D" id="1.10.10.10">
    <property type="entry name" value="Winged helix-like DNA-binding domain superfamily/Winged helix DNA-binding domain"/>
    <property type="match status" value="1"/>
</dbReference>
<dbReference type="InterPro" id="IPR036388">
    <property type="entry name" value="WH-like_DNA-bd_sf"/>
</dbReference>
<dbReference type="Proteomes" id="UP000322631">
    <property type="component" value="Chromosome"/>
</dbReference>
<dbReference type="RefSeq" id="WP_148883145.1">
    <property type="nucleotide sequence ID" value="NZ_CP041932.1"/>
</dbReference>
<reference evidence="5 6" key="1">
    <citation type="submission" date="2019-07" db="EMBL/GenBank/DDBJ databases">
        <title>Complete genome of Thermococcus acidophilus.</title>
        <authorList>
            <person name="Li X."/>
        </authorList>
    </citation>
    <scope>NUCLEOTIDE SEQUENCE [LARGE SCALE GENOMIC DNA]</scope>
    <source>
        <strain evidence="5 6">SY113</strain>
    </source>
</reference>
<dbReference type="PANTHER" id="PTHR33154">
    <property type="entry name" value="TRANSCRIPTIONAL REGULATOR, ARSR FAMILY"/>
    <property type="match status" value="1"/>
</dbReference>
<dbReference type="GO" id="GO:0003677">
    <property type="term" value="F:DNA binding"/>
    <property type="evidence" value="ECO:0007669"/>
    <property type="project" value="UniProtKB-KW"/>
</dbReference>
<dbReference type="SUPFAM" id="SSF46785">
    <property type="entry name" value="Winged helix' DNA-binding domain"/>
    <property type="match status" value="1"/>
</dbReference>
<dbReference type="GeneID" id="41609986"/>
<evidence type="ECO:0000256" key="3">
    <source>
        <dbReference type="ARBA" id="ARBA00023163"/>
    </source>
</evidence>
<dbReference type="CDD" id="cd00090">
    <property type="entry name" value="HTH_ARSR"/>
    <property type="match status" value="1"/>
</dbReference>
<dbReference type="PROSITE" id="PS50987">
    <property type="entry name" value="HTH_ARSR_2"/>
    <property type="match status" value="1"/>
</dbReference>
<evidence type="ECO:0000313" key="5">
    <source>
        <dbReference type="EMBL" id="QEK15205.1"/>
    </source>
</evidence>
<dbReference type="PANTHER" id="PTHR33154:SF38">
    <property type="entry name" value="HTH ARSR-TYPE DOMAIN-CONTAINING PROTEIN"/>
    <property type="match status" value="1"/>
</dbReference>
<keyword evidence="6" id="KW-1185">Reference proteome</keyword>
<evidence type="ECO:0000256" key="1">
    <source>
        <dbReference type="ARBA" id="ARBA00023015"/>
    </source>
</evidence>
<gene>
    <name evidence="5" type="ORF">FPV09_08985</name>
</gene>
<dbReference type="InterPro" id="IPR036390">
    <property type="entry name" value="WH_DNA-bd_sf"/>
</dbReference>
<sequence length="186" mass="21600">MREVLIITEPEKVKVLSEGTRLKILQLLRDRPMTVNELSDILGKDRTTIYRHIKMLENAGLVEELEVQGNERVYSRTARLYLIKADPDESVEKFRQAYLQVEAEKLVQILEKAGFKIKNREKLVKLAKEVLDEIEINSQSILKRISQADVDLTEIELFHLLNMLVFMQSCELCGKAQEARQMIEDD</sequence>
<dbReference type="AlphaFoldDB" id="A0A5C0SL42"/>
<dbReference type="Pfam" id="PF01022">
    <property type="entry name" value="HTH_5"/>
    <property type="match status" value="1"/>
</dbReference>
<organism evidence="5 6">
    <name type="scientific">Thermococcus aciditolerans</name>
    <dbReference type="NCBI Taxonomy" id="2598455"/>
    <lineage>
        <taxon>Archaea</taxon>
        <taxon>Methanobacteriati</taxon>
        <taxon>Methanobacteriota</taxon>
        <taxon>Thermococci</taxon>
        <taxon>Thermococcales</taxon>
        <taxon>Thermococcaceae</taxon>
        <taxon>Thermococcus</taxon>
    </lineage>
</organism>